<reference evidence="3 4" key="1">
    <citation type="submission" date="2018-09" db="EMBL/GenBank/DDBJ databases">
        <title>Paenibacillus aracenensis nov. sp. isolated from a cave in southern Spain.</title>
        <authorList>
            <person name="Jurado V."/>
            <person name="Gutierrez-Patricio S."/>
            <person name="Gonzalez-Pimentel J.L."/>
            <person name="Miller A.Z."/>
            <person name="Laiz L."/>
            <person name="Saiz-Jimenez C."/>
        </authorList>
    </citation>
    <scope>NUCLEOTIDE SEQUENCE [LARGE SCALE GENOMIC DNA]</scope>
    <source>
        <strain evidence="3 4">DSM 22867</strain>
    </source>
</reference>
<dbReference type="OrthoDB" id="9798191at2"/>
<evidence type="ECO:0000256" key="2">
    <source>
        <dbReference type="ARBA" id="ARBA00022448"/>
    </source>
</evidence>
<dbReference type="Proteomes" id="UP000266482">
    <property type="component" value="Unassembled WGS sequence"/>
</dbReference>
<dbReference type="EMBL" id="QXQA01000007">
    <property type="protein sequence ID" value="RIX52480.1"/>
    <property type="molecule type" value="Genomic_DNA"/>
</dbReference>
<accession>A0A3A1V4M5</accession>
<dbReference type="InterPro" id="IPR006059">
    <property type="entry name" value="SBP"/>
</dbReference>
<keyword evidence="2" id="KW-0813">Transport</keyword>
<protein>
    <submittedName>
        <fullName evidence="3">Extracellular solute-binding protein</fullName>
    </submittedName>
</protein>
<dbReference type="PANTHER" id="PTHR43649">
    <property type="entry name" value="ARABINOSE-BINDING PROTEIN-RELATED"/>
    <property type="match status" value="1"/>
</dbReference>
<name>A0A3A1V4M5_9BACL</name>
<comment type="caution">
    <text evidence="3">The sequence shown here is derived from an EMBL/GenBank/DDBJ whole genome shotgun (WGS) entry which is preliminary data.</text>
</comment>
<dbReference type="InterPro" id="IPR050490">
    <property type="entry name" value="Bact_solute-bd_prot1"/>
</dbReference>
<evidence type="ECO:0000313" key="4">
    <source>
        <dbReference type="Proteomes" id="UP000266482"/>
    </source>
</evidence>
<organism evidence="3 4">
    <name type="scientific">Paenibacillus nanensis</name>
    <dbReference type="NCBI Taxonomy" id="393251"/>
    <lineage>
        <taxon>Bacteria</taxon>
        <taxon>Bacillati</taxon>
        <taxon>Bacillota</taxon>
        <taxon>Bacilli</taxon>
        <taxon>Bacillales</taxon>
        <taxon>Paenibacillaceae</taxon>
        <taxon>Paenibacillus</taxon>
    </lineage>
</organism>
<evidence type="ECO:0000313" key="3">
    <source>
        <dbReference type="EMBL" id="RIX52480.1"/>
    </source>
</evidence>
<dbReference type="SUPFAM" id="SSF53850">
    <property type="entry name" value="Periplasmic binding protein-like II"/>
    <property type="match status" value="1"/>
</dbReference>
<dbReference type="AlphaFoldDB" id="A0A3A1V4M5"/>
<dbReference type="PANTHER" id="PTHR43649:SF29">
    <property type="entry name" value="OSMOPROTECTIVE COMPOUNDS-BINDING PROTEIN GGTB"/>
    <property type="match status" value="1"/>
</dbReference>
<evidence type="ECO:0000256" key="1">
    <source>
        <dbReference type="ARBA" id="ARBA00008520"/>
    </source>
</evidence>
<dbReference type="Gene3D" id="3.40.190.10">
    <property type="entry name" value="Periplasmic binding protein-like II"/>
    <property type="match status" value="2"/>
</dbReference>
<sequence>MAGDGSHEEVSYLKKGFCLLAVLLAIMTNAAACGTHNAHDSDNAEEQQYREVTLSLRHTQIKETSQTRLRVLLDVVDKTMAENEGVTIKMEGIDEKIHRDTKLKQEMVAGNPPDIFEVFGGADLKLYVKADRMLDLTPILEELELTDKFASLDEFTINGKVYGIPYGGYSEGIYYNKKIFDELNLGIPMTWDELMTAAETIKQAGYVPFGLAAKDAWIAGMMWNTIMERYVGIDAFNKLVSGETKWTDPGFIQGFEAYKEIVDRGFFPRGSLAIPDSALGSQLIRGQAAMVFTGTWDVNQFTGANAGALNGQIGFFSFPSIEGGQGDQRSINASYSNGFGFSSNLSEDQVEIVKEFIANFFNEAVQKRALMEDKLLPSMKLTDLTGIDPLMNEVLTVMSQASSSWPAFDAIVQPTVTAEIGIGLQELIGGLSTPEQVAQKIQAAQEKANAAHVSVSGLDASSAGLGE</sequence>
<gene>
    <name evidence="3" type="ORF">D3P08_13490</name>
</gene>
<proteinExistence type="inferred from homology"/>
<keyword evidence="4" id="KW-1185">Reference proteome</keyword>
<comment type="similarity">
    <text evidence="1">Belongs to the bacterial solute-binding protein 1 family.</text>
</comment>
<dbReference type="Pfam" id="PF01547">
    <property type="entry name" value="SBP_bac_1"/>
    <property type="match status" value="1"/>
</dbReference>